<proteinExistence type="predicted"/>
<evidence type="ECO:0000313" key="1">
    <source>
        <dbReference type="EMBL" id="MDH1235147.1"/>
    </source>
</evidence>
<dbReference type="Proteomes" id="UP001158500">
    <property type="component" value="Unassembled WGS sequence"/>
</dbReference>
<dbReference type="AlphaFoldDB" id="A0AA42P7K4"/>
<name>A0AA42P7K4_STUST</name>
<organism evidence="1 2">
    <name type="scientific">Stutzerimonas stutzeri</name>
    <name type="common">Pseudomonas stutzeri</name>
    <dbReference type="NCBI Taxonomy" id="316"/>
    <lineage>
        <taxon>Bacteria</taxon>
        <taxon>Pseudomonadati</taxon>
        <taxon>Pseudomonadota</taxon>
        <taxon>Gammaproteobacteria</taxon>
        <taxon>Pseudomonadales</taxon>
        <taxon>Pseudomonadaceae</taxon>
        <taxon>Stutzerimonas</taxon>
    </lineage>
</organism>
<accession>A0AA42P7K4</accession>
<dbReference type="RefSeq" id="WP_279641131.1">
    <property type="nucleotide sequence ID" value="NZ_JAOCAE010000002.1"/>
</dbReference>
<comment type="caution">
    <text evidence="1">The sequence shown here is derived from an EMBL/GenBank/DDBJ whole genome shotgun (WGS) entry which is preliminary data.</text>
</comment>
<evidence type="ECO:0000313" key="2">
    <source>
        <dbReference type="Proteomes" id="UP001158500"/>
    </source>
</evidence>
<gene>
    <name evidence="1" type="ORF">N5C32_03740</name>
</gene>
<reference evidence="1" key="1">
    <citation type="submission" date="2022-09" db="EMBL/GenBank/DDBJ databases">
        <title>Intensive care unit water sources are persistently colonized with multi-drug resistant bacteria and are the site of extensive horizontal gene transfer of antibiotic resistance genes.</title>
        <authorList>
            <person name="Diorio-Toth L."/>
        </authorList>
    </citation>
    <scope>NUCLEOTIDE SEQUENCE</scope>
    <source>
        <strain evidence="1">GD03947</strain>
    </source>
</reference>
<sequence>MPAAGPLETMSWLFSEAKEGIVMMWPDHYPEQCPPSVAAAVSGKVFRFTNRTNPKPQDFRSFYEISPTKDWGNMACNARGLSVFSTHEDCIAAAEISPALRKKRLSVAELPRGAGVLAETPSNNTQNHKTFWSLMDAETLASFFVHVELTGGTN</sequence>
<dbReference type="EMBL" id="JAOCAE010000002">
    <property type="protein sequence ID" value="MDH1235147.1"/>
    <property type="molecule type" value="Genomic_DNA"/>
</dbReference>
<protein>
    <submittedName>
        <fullName evidence="1">Uncharacterized protein</fullName>
    </submittedName>
</protein>